<keyword evidence="3" id="KW-1185">Reference proteome</keyword>
<organism evidence="2 3">
    <name type="scientific">Orchesella dallaii</name>
    <dbReference type="NCBI Taxonomy" id="48710"/>
    <lineage>
        <taxon>Eukaryota</taxon>
        <taxon>Metazoa</taxon>
        <taxon>Ecdysozoa</taxon>
        <taxon>Arthropoda</taxon>
        <taxon>Hexapoda</taxon>
        <taxon>Collembola</taxon>
        <taxon>Entomobryomorpha</taxon>
        <taxon>Entomobryoidea</taxon>
        <taxon>Orchesellidae</taxon>
        <taxon>Orchesellinae</taxon>
        <taxon>Orchesella</taxon>
    </lineage>
</organism>
<sequence length="493" mass="57461">MSQRNFLRKQVIEYKELDGLRKGFRVSAIVNNQSEQGTVKWIGTIKGTIYIGIEFERAVGNQFPETSGAAPFPCSVSHSRLVFPEDVKRTGVQIMEQKKRQQEKKQQDENHYLLGPLSYLHLSDGVDVVEGVGVKGNNKMNHQHRYHKSQTDISIGSSNSDDDSQFMLTSGVSPVNRNGDEMERNQFDEKLTFFYKCCTQVKRLIKEFRVRYEDLPIHCRFEDCAVLNVNLEKVKNFKVEVEENVMGQLERCKMEMETVMRFPEILLPSEERKMGQEIQEIEQSFINFDQEMFSEIEGLENFSVAYQNLQDFLQERYARFTVIKTRLVQVEKNLVKDESALSLRIKGIQSILSVLERDHDSSENSELSRLLSIVRVYDYMDISRMLSQTQDLILAENYLLQDVRTKRVLLTEAKASYNNFMARYSKFHSWYFDYMKRLGETKATGQDFDLQYPSLVTEREEKRGEFIEILSSARNLRASIFDPSAVDQKIEVR</sequence>
<comment type="caution">
    <text evidence="2">The sequence shown here is derived from an EMBL/GenBank/DDBJ whole genome shotgun (WGS) entry which is preliminary data.</text>
</comment>
<reference evidence="2 3" key="1">
    <citation type="submission" date="2024-08" db="EMBL/GenBank/DDBJ databases">
        <authorList>
            <person name="Cucini C."/>
            <person name="Frati F."/>
        </authorList>
    </citation>
    <scope>NUCLEOTIDE SEQUENCE [LARGE SCALE GENOMIC DNA]</scope>
</reference>
<proteinExistence type="predicted"/>
<evidence type="ECO:0000313" key="3">
    <source>
        <dbReference type="Proteomes" id="UP001642540"/>
    </source>
</evidence>
<name>A0ABP1QKH5_9HEXA</name>
<accession>A0ABP1QKH5</accession>
<dbReference type="Proteomes" id="UP001642540">
    <property type="component" value="Unassembled WGS sequence"/>
</dbReference>
<evidence type="ECO:0000313" key="2">
    <source>
        <dbReference type="EMBL" id="CAL8106719.1"/>
    </source>
</evidence>
<gene>
    <name evidence="2" type="ORF">ODALV1_LOCUS12447</name>
</gene>
<evidence type="ECO:0000256" key="1">
    <source>
        <dbReference type="SAM" id="MobiDB-lite"/>
    </source>
</evidence>
<dbReference type="EMBL" id="CAXLJM020000038">
    <property type="protein sequence ID" value="CAL8106719.1"/>
    <property type="molecule type" value="Genomic_DNA"/>
</dbReference>
<dbReference type="Gene3D" id="2.30.30.190">
    <property type="entry name" value="CAP Gly-rich-like domain"/>
    <property type="match status" value="1"/>
</dbReference>
<feature type="region of interest" description="Disordered" evidence="1">
    <location>
        <begin position="138"/>
        <end position="160"/>
    </location>
</feature>
<dbReference type="InterPro" id="IPR036859">
    <property type="entry name" value="CAP-Gly_dom_sf"/>
</dbReference>
<protein>
    <recommendedName>
        <fullName evidence="4">Dynactin subunit 1</fullName>
    </recommendedName>
</protein>
<evidence type="ECO:0008006" key="4">
    <source>
        <dbReference type="Google" id="ProtNLM"/>
    </source>
</evidence>
<dbReference type="SUPFAM" id="SSF74924">
    <property type="entry name" value="Cap-Gly domain"/>
    <property type="match status" value="1"/>
</dbReference>